<dbReference type="GO" id="GO:0005525">
    <property type="term" value="F:GTP binding"/>
    <property type="evidence" value="ECO:0007669"/>
    <property type="project" value="UniProtKB-KW"/>
</dbReference>
<dbReference type="CDD" id="cd14042">
    <property type="entry name" value="PK_GC-A_B"/>
    <property type="match status" value="1"/>
</dbReference>
<evidence type="ECO:0000259" key="19">
    <source>
        <dbReference type="PROSITE" id="PS50125"/>
    </source>
</evidence>
<evidence type="ECO:0000256" key="7">
    <source>
        <dbReference type="ARBA" id="ARBA00022989"/>
    </source>
</evidence>
<feature type="domain" description="Guanylate cyclase" evidence="19">
    <location>
        <begin position="971"/>
        <end position="1114"/>
    </location>
</feature>
<feature type="transmembrane region" description="Helical" evidence="17">
    <location>
        <begin position="6"/>
        <end position="26"/>
    </location>
</feature>
<dbReference type="GO" id="GO:0005524">
    <property type="term" value="F:ATP binding"/>
    <property type="evidence" value="ECO:0007669"/>
    <property type="project" value="InterPro"/>
</dbReference>
<evidence type="ECO:0000256" key="1">
    <source>
        <dbReference type="ARBA" id="ARBA00001436"/>
    </source>
</evidence>
<dbReference type="Gene3D" id="6.10.250.780">
    <property type="match status" value="1"/>
</dbReference>
<evidence type="ECO:0000256" key="15">
    <source>
        <dbReference type="RuleBase" id="RU003431"/>
    </source>
</evidence>
<comment type="caution">
    <text evidence="20">The sequence shown here is derived from an EMBL/GenBank/DDBJ whole genome shotgun (WGS) entry which is preliminary data.</text>
</comment>
<dbReference type="Pfam" id="PF07714">
    <property type="entry name" value="PK_Tyr_Ser-Thr"/>
    <property type="match status" value="1"/>
</dbReference>
<dbReference type="Proteomes" id="UP000275408">
    <property type="component" value="Unassembled WGS sequence"/>
</dbReference>
<evidence type="ECO:0000256" key="14">
    <source>
        <dbReference type="RuleBase" id="RU000405"/>
    </source>
</evidence>
<evidence type="ECO:0000256" key="9">
    <source>
        <dbReference type="ARBA" id="ARBA00023136"/>
    </source>
</evidence>
<evidence type="ECO:0000256" key="8">
    <source>
        <dbReference type="ARBA" id="ARBA00023134"/>
    </source>
</evidence>
<evidence type="ECO:0000259" key="18">
    <source>
        <dbReference type="PROSITE" id="PS50011"/>
    </source>
</evidence>
<dbReference type="GO" id="GO:0005886">
    <property type="term" value="C:plasma membrane"/>
    <property type="evidence" value="ECO:0007669"/>
    <property type="project" value="TreeGrafter"/>
</dbReference>
<comment type="similarity">
    <text evidence="14">Belongs to the adenylyl cyclase class-4/guanylyl cyclase family.</text>
</comment>
<dbReference type="InterPro" id="IPR001245">
    <property type="entry name" value="Ser-Thr/Tyr_kinase_cat_dom"/>
</dbReference>
<evidence type="ECO:0000256" key="3">
    <source>
        <dbReference type="ARBA" id="ARBA00012202"/>
    </source>
</evidence>
<dbReference type="GO" id="GO:0004383">
    <property type="term" value="F:guanylate cyclase activity"/>
    <property type="evidence" value="ECO:0007669"/>
    <property type="project" value="UniProtKB-EC"/>
</dbReference>
<dbReference type="GO" id="GO:0001653">
    <property type="term" value="F:peptide receptor activity"/>
    <property type="evidence" value="ECO:0007669"/>
    <property type="project" value="TreeGrafter"/>
</dbReference>
<evidence type="ECO:0000256" key="10">
    <source>
        <dbReference type="ARBA" id="ARBA00023170"/>
    </source>
</evidence>
<dbReference type="AlphaFoldDB" id="A0A3M6UZZ3"/>
<dbReference type="PROSITE" id="PS50125">
    <property type="entry name" value="GUANYLATE_CYCLASE_2"/>
    <property type="match status" value="1"/>
</dbReference>
<dbReference type="PROSITE" id="PS00452">
    <property type="entry name" value="GUANYLATE_CYCLASE_1"/>
    <property type="match status" value="1"/>
</dbReference>
<dbReference type="GO" id="GO:0007168">
    <property type="term" value="P:receptor guanylyl cyclase signaling pathway"/>
    <property type="evidence" value="ECO:0007669"/>
    <property type="project" value="TreeGrafter"/>
</dbReference>
<accession>A0A3M6UZZ3</accession>
<evidence type="ECO:0000256" key="4">
    <source>
        <dbReference type="ARBA" id="ARBA00022692"/>
    </source>
</evidence>
<dbReference type="SUPFAM" id="SSF55073">
    <property type="entry name" value="Nucleotide cyclase"/>
    <property type="match status" value="1"/>
</dbReference>
<keyword evidence="13 15" id="KW-0141">cGMP biosynthesis</keyword>
<proteinExistence type="inferred from homology"/>
<keyword evidence="12 14" id="KW-0456">Lyase</keyword>
<keyword evidence="4 17" id="KW-0812">Transmembrane</keyword>
<dbReference type="GO" id="GO:0004016">
    <property type="term" value="F:adenylate cyclase activity"/>
    <property type="evidence" value="ECO:0007669"/>
    <property type="project" value="TreeGrafter"/>
</dbReference>
<dbReference type="GO" id="GO:0004672">
    <property type="term" value="F:protein kinase activity"/>
    <property type="evidence" value="ECO:0007669"/>
    <property type="project" value="InterPro"/>
</dbReference>
<evidence type="ECO:0000256" key="17">
    <source>
        <dbReference type="SAM" id="Phobius"/>
    </source>
</evidence>
<evidence type="ECO:0000256" key="11">
    <source>
        <dbReference type="ARBA" id="ARBA00023180"/>
    </source>
</evidence>
<dbReference type="EMBL" id="RCHS01000385">
    <property type="protein sequence ID" value="RMX59245.1"/>
    <property type="molecule type" value="Genomic_DNA"/>
</dbReference>
<dbReference type="STRING" id="46731.A0A3M6UZZ3"/>
<dbReference type="Gene3D" id="3.30.70.1230">
    <property type="entry name" value="Nucleotide cyclase"/>
    <property type="match status" value="1"/>
</dbReference>
<dbReference type="PROSITE" id="PS50011">
    <property type="entry name" value="PROTEIN_KINASE_DOM"/>
    <property type="match status" value="1"/>
</dbReference>
<dbReference type="Gene3D" id="3.40.50.2300">
    <property type="match status" value="2"/>
</dbReference>
<comment type="subcellular location">
    <subcellularLocation>
        <location evidence="2">Membrane</location>
        <topology evidence="2">Single-pass type I membrane protein</topology>
    </subcellularLocation>
</comment>
<comment type="catalytic activity">
    <reaction evidence="1 15">
        <text>GTP = 3',5'-cyclic GMP + diphosphate</text>
        <dbReference type="Rhea" id="RHEA:13665"/>
        <dbReference type="ChEBI" id="CHEBI:33019"/>
        <dbReference type="ChEBI" id="CHEBI:37565"/>
        <dbReference type="ChEBI" id="CHEBI:57746"/>
        <dbReference type="EC" id="4.6.1.2"/>
    </reaction>
</comment>
<evidence type="ECO:0000313" key="21">
    <source>
        <dbReference type="Proteomes" id="UP000275408"/>
    </source>
</evidence>
<feature type="domain" description="Protein kinase" evidence="18">
    <location>
        <begin position="551"/>
        <end position="838"/>
    </location>
</feature>
<dbReference type="FunFam" id="3.30.70.1230:FF:000030">
    <property type="entry name" value="Si:ch211-215j19.12"/>
    <property type="match status" value="1"/>
</dbReference>
<evidence type="ECO:0000256" key="5">
    <source>
        <dbReference type="ARBA" id="ARBA00022729"/>
    </source>
</evidence>
<gene>
    <name evidence="20" type="ORF">pdam_00005698</name>
</gene>
<keyword evidence="8" id="KW-0342">GTP-binding</keyword>
<keyword evidence="7 17" id="KW-1133">Transmembrane helix</keyword>
<dbReference type="EC" id="4.6.1.2" evidence="3 15"/>
<evidence type="ECO:0000313" key="20">
    <source>
        <dbReference type="EMBL" id="RMX59245.1"/>
    </source>
</evidence>
<reference evidence="20 21" key="1">
    <citation type="journal article" date="2018" name="Sci. Rep.">
        <title>Comparative analysis of the Pocillopora damicornis genome highlights role of immune system in coral evolution.</title>
        <authorList>
            <person name="Cunning R."/>
            <person name="Bay R.A."/>
            <person name="Gillette P."/>
            <person name="Baker A.C."/>
            <person name="Traylor-Knowles N."/>
        </authorList>
    </citation>
    <scope>NUCLEOTIDE SEQUENCE [LARGE SCALE GENOMIC DNA]</scope>
    <source>
        <strain evidence="20">RSMAS</strain>
        <tissue evidence="20">Whole animal</tissue>
    </source>
</reference>
<dbReference type="SUPFAM" id="SSF53822">
    <property type="entry name" value="Periplasmic binding protein-like I"/>
    <property type="match status" value="1"/>
</dbReference>
<dbReference type="GO" id="GO:0035556">
    <property type="term" value="P:intracellular signal transduction"/>
    <property type="evidence" value="ECO:0007669"/>
    <property type="project" value="InterPro"/>
</dbReference>
<sequence length="1259" mass="142656">MTVFTGVMASTAVFIVFLIMINYLTLAEKKEYKLGLLIPYSTVIPHFEHDFNKGESFAAAMTIAVERLNADPTILADYNVTFVWKDTKCDELIAVYEQLNQINSGVQAFIGPGCNCQTAARNAAAFNMSIISFMCSAAELSIKKKFPTFSRTFAVDNQVAPSIISLLKYTYNWTRVAIIVQNTTKWMDLKDYLMEEFEKERIDVAMEYTTVNPVLYDSKHEAQFRDALEKLKRKARIVLVIGSYTIGLETLYLAKQLEMISRDYAFILFELDQLAVKRNNRLKFFWFHQRIPIKRNISQSYIPEAMQAALILAVKNPRGSGYENFATQVKLKTSKSPFFSMAYNKSNSAFANSPPIYAGYLYNAVYQFGLALNRSQALLESEGQNRTPTGADISAQLRDYTFDGIQGYRIHLDNNGDAQFNLTLLDVRKNPTHSEDPYDLVEVGDFQIKYGNLSGNRSQTGFPHLVFRKNFTKLWVGGSRKAPKDRPDCGFDNELCPGPNDESPDNKKEIIAGVSCGLGFLAILLVINLVRQYRLERELKSRLWKIDYNQLGFERRASNTSLASAMRDTNEEAMPLITEESSDGKITTVGSYKGNMVTVAKLPKGHLDLTRKVLLELKQMRDIRHDNLNQFIGACVEPEICIVMQYCSRGSLQDILENEDVKLDHMFIASLVADIVKGMAYMHSTDVKSHGNLKSSNCLVDSRWVLKITDYGLPSFRNKLKKNREDYAYYRDLLWVAPELLRIPNRSLRGTQKGDVYSFAIILQEFHTREGPYSANFMEPKDIIRRVKDGEFPPFRPTVTTLITGVEELRELMKQCWNDNSEERPDFHEIKKIMHKVLVNNGMKTNIFDNIVYMMEKYADNLEELVMERTGQLIEEKKKTDALLERMLPRYTSTDARPVAETDDDVVAEIDRPIHRKVNALKDSQQILEVEEIDGPLHTRINVFVRDFSGPVAEQLKKGQEVEAESFHEVSIYFSDIVGFTSLSSGSTPMQCVARLSQCILADVVTLLNDLYTLFDNIIQEYDVYKVETIGDAYMVVSGLPIRNGHEHAGEISRMALHLVEAVQTDFKVRHQPDHQLKLRVGLHSGPVVAGVVGNTMPRYCLFGDTVNTASRMESNGEVKSIVISVKSVNFRLATRDHLALRIHISEATKGILDDLGGFEVQERGEVFLKGKGTCKTYWLISAVKRTSNKVNKLLHPNGQPLMNYLNAPGHHLGSNSSLNNLKRTESLRRSMKASPNPVKKSWHKADDESAALLNQTSV</sequence>
<dbReference type="InterPro" id="IPR001054">
    <property type="entry name" value="A/G_cyclase"/>
</dbReference>
<keyword evidence="5" id="KW-0732">Signal</keyword>
<dbReference type="InterPro" id="IPR050401">
    <property type="entry name" value="Cyclic_nucleotide_synthase"/>
</dbReference>
<dbReference type="InterPro" id="IPR028082">
    <property type="entry name" value="Peripla_BP_I"/>
</dbReference>
<keyword evidence="11" id="KW-0325">Glycoprotein</keyword>
<evidence type="ECO:0000256" key="16">
    <source>
        <dbReference type="SAM" id="MobiDB-lite"/>
    </source>
</evidence>
<protein>
    <recommendedName>
        <fullName evidence="3 15">Guanylate cyclase</fullName>
        <ecNumber evidence="3 15">4.6.1.2</ecNumber>
    </recommendedName>
</protein>
<dbReference type="PANTHER" id="PTHR11920">
    <property type="entry name" value="GUANYLYL CYCLASE"/>
    <property type="match status" value="1"/>
</dbReference>
<evidence type="ECO:0000256" key="6">
    <source>
        <dbReference type="ARBA" id="ARBA00022741"/>
    </source>
</evidence>
<name>A0A3M6UZZ3_POCDA</name>
<dbReference type="SUPFAM" id="SSF56112">
    <property type="entry name" value="Protein kinase-like (PK-like)"/>
    <property type="match status" value="1"/>
</dbReference>
<keyword evidence="10" id="KW-0675">Receptor</keyword>
<dbReference type="InterPro" id="IPR011009">
    <property type="entry name" value="Kinase-like_dom_sf"/>
</dbReference>
<keyword evidence="9 17" id="KW-0472">Membrane</keyword>
<dbReference type="Pfam" id="PF01094">
    <property type="entry name" value="ANF_receptor"/>
    <property type="match status" value="1"/>
</dbReference>
<dbReference type="OrthoDB" id="1890790at2759"/>
<dbReference type="CDD" id="cd07302">
    <property type="entry name" value="CHD"/>
    <property type="match status" value="1"/>
</dbReference>
<organism evidence="20 21">
    <name type="scientific">Pocillopora damicornis</name>
    <name type="common">Cauliflower coral</name>
    <name type="synonym">Millepora damicornis</name>
    <dbReference type="NCBI Taxonomy" id="46731"/>
    <lineage>
        <taxon>Eukaryota</taxon>
        <taxon>Metazoa</taxon>
        <taxon>Cnidaria</taxon>
        <taxon>Anthozoa</taxon>
        <taxon>Hexacorallia</taxon>
        <taxon>Scleractinia</taxon>
        <taxon>Astrocoeniina</taxon>
        <taxon>Pocilloporidae</taxon>
        <taxon>Pocillopora</taxon>
    </lineage>
</organism>
<keyword evidence="21" id="KW-1185">Reference proteome</keyword>
<keyword evidence="6" id="KW-0547">Nucleotide-binding</keyword>
<dbReference type="InterPro" id="IPR018297">
    <property type="entry name" value="A/G_cyclase_CS"/>
</dbReference>
<dbReference type="SMART" id="SM00044">
    <property type="entry name" value="CYCc"/>
    <property type="match status" value="1"/>
</dbReference>
<feature type="transmembrane region" description="Helical" evidence="17">
    <location>
        <begin position="235"/>
        <end position="254"/>
    </location>
</feature>
<dbReference type="InterPro" id="IPR000719">
    <property type="entry name" value="Prot_kinase_dom"/>
</dbReference>
<dbReference type="FunFam" id="1.10.510.10:FF:000420">
    <property type="entry name" value="Guanylate cyclase"/>
    <property type="match status" value="1"/>
</dbReference>
<evidence type="ECO:0000256" key="2">
    <source>
        <dbReference type="ARBA" id="ARBA00004479"/>
    </source>
</evidence>
<dbReference type="Pfam" id="PF00211">
    <property type="entry name" value="Guanylate_cyc"/>
    <property type="match status" value="2"/>
</dbReference>
<feature type="region of interest" description="Disordered" evidence="16">
    <location>
        <begin position="1227"/>
        <end position="1259"/>
    </location>
</feature>
<dbReference type="InterPro" id="IPR001828">
    <property type="entry name" value="ANF_lig-bd_rcpt"/>
</dbReference>
<evidence type="ECO:0000256" key="12">
    <source>
        <dbReference type="ARBA" id="ARBA00023239"/>
    </source>
</evidence>
<dbReference type="InterPro" id="IPR029787">
    <property type="entry name" value="Nucleotide_cyclase"/>
</dbReference>
<dbReference type="Gene3D" id="1.10.510.10">
    <property type="entry name" value="Transferase(Phosphotransferase) domain 1"/>
    <property type="match status" value="1"/>
</dbReference>
<evidence type="ECO:0000256" key="13">
    <source>
        <dbReference type="ARBA" id="ARBA00023293"/>
    </source>
</evidence>
<dbReference type="PANTHER" id="PTHR11920:SF501">
    <property type="entry name" value="GUANYLATE CYCLASE 32E"/>
    <property type="match status" value="1"/>
</dbReference>